<comment type="subcellular location">
    <subcellularLocation>
        <location evidence="5">Cytoplasm</location>
    </subcellularLocation>
</comment>
<keyword evidence="4" id="KW-0833">Ubl conjugation pathway</keyword>
<sequence>MKIFFRGGLEEHVLSESLVVDLSLLEGNKAVNLIQYLEKTQLKEKYRYFARHGELEGGILCVINDIDWDILEQKETVLKNTDTIYFITTMHGG</sequence>
<dbReference type="InterPro" id="IPR012675">
    <property type="entry name" value="Beta-grasp_dom_sf"/>
</dbReference>
<proteinExistence type="inferred from homology"/>
<protein>
    <recommendedName>
        <fullName evidence="5">Ubiquitin-related modifier 1</fullName>
    </recommendedName>
</protein>
<organism evidence="6 7">
    <name type="scientific">Nematocida displodere</name>
    <dbReference type="NCBI Taxonomy" id="1805483"/>
    <lineage>
        <taxon>Eukaryota</taxon>
        <taxon>Fungi</taxon>
        <taxon>Fungi incertae sedis</taxon>
        <taxon>Microsporidia</taxon>
        <taxon>Nematocida</taxon>
    </lineage>
</organism>
<gene>
    <name evidence="6" type="ORF">NEDG_01552</name>
</gene>
<evidence type="ECO:0000313" key="6">
    <source>
        <dbReference type="EMBL" id="OAG30005.1"/>
    </source>
</evidence>
<name>A0A177EDH6_9MICR</name>
<dbReference type="GO" id="GO:0005737">
    <property type="term" value="C:cytoplasm"/>
    <property type="evidence" value="ECO:0007669"/>
    <property type="project" value="UniProtKB-SubCell"/>
</dbReference>
<evidence type="ECO:0000313" key="7">
    <source>
        <dbReference type="Proteomes" id="UP000185944"/>
    </source>
</evidence>
<dbReference type="Gene3D" id="3.10.20.30">
    <property type="match status" value="1"/>
</dbReference>
<evidence type="ECO:0000256" key="4">
    <source>
        <dbReference type="ARBA" id="ARBA00022786"/>
    </source>
</evidence>
<evidence type="ECO:0000256" key="3">
    <source>
        <dbReference type="ARBA" id="ARBA00022694"/>
    </source>
</evidence>
<dbReference type="SUPFAM" id="SSF54285">
    <property type="entry name" value="MoaD/ThiS"/>
    <property type="match status" value="1"/>
</dbReference>
<evidence type="ECO:0000256" key="1">
    <source>
        <dbReference type="ARBA" id="ARBA00022490"/>
    </source>
</evidence>
<comment type="pathway">
    <text evidence="5">tRNA modification; 5-methoxycarbonylmethyl-2-thiouridine-tRNA biosynthesis.</text>
</comment>
<dbReference type="RefSeq" id="XP_067544557.1">
    <property type="nucleotide sequence ID" value="XM_067688970.1"/>
</dbReference>
<dbReference type="InterPro" id="IPR015221">
    <property type="entry name" value="Urm1"/>
</dbReference>
<dbReference type="VEuPathDB" id="MicrosporidiaDB:NEDG_01552"/>
<comment type="caution">
    <text evidence="6">The sequence shown here is derived from an EMBL/GenBank/DDBJ whole genome shotgun (WGS) entry which is preliminary data.</text>
</comment>
<dbReference type="OrthoDB" id="10248987at2759"/>
<accession>A0A177EDH6</accession>
<reference evidence="6 7" key="1">
    <citation type="submission" date="2016-02" db="EMBL/GenBank/DDBJ databases">
        <title>Discovery of a natural microsporidian pathogen with a broad tissue tropism in Caenorhabditis elegans.</title>
        <authorList>
            <person name="Luallen R.J."/>
            <person name="Reinke A.W."/>
            <person name="Tong L."/>
            <person name="Botts M.R."/>
            <person name="Felix M.-A."/>
            <person name="Troemel E.R."/>
        </authorList>
    </citation>
    <scope>NUCLEOTIDE SEQUENCE [LARGE SCALE GENOMIC DNA]</scope>
    <source>
        <strain evidence="6 7">JUm2807</strain>
    </source>
</reference>
<keyword evidence="3 5" id="KW-0819">tRNA processing</keyword>
<keyword evidence="7" id="KW-1185">Reference proteome</keyword>
<dbReference type="PANTHER" id="PTHR14986">
    <property type="entry name" value="RURM1 PROTEIN"/>
    <property type="match status" value="1"/>
</dbReference>
<evidence type="ECO:0000256" key="5">
    <source>
        <dbReference type="RuleBase" id="RU361182"/>
    </source>
</evidence>
<dbReference type="InterPro" id="IPR016155">
    <property type="entry name" value="Mopterin_synth/thiamin_S_b"/>
</dbReference>
<keyword evidence="1 5" id="KW-0963">Cytoplasm</keyword>
<dbReference type="AlphaFoldDB" id="A0A177EDH6"/>
<evidence type="ECO:0000256" key="2">
    <source>
        <dbReference type="ARBA" id="ARBA00022499"/>
    </source>
</evidence>
<dbReference type="GeneID" id="93647902"/>
<dbReference type="Proteomes" id="UP000185944">
    <property type="component" value="Unassembled WGS sequence"/>
</dbReference>
<dbReference type="EMBL" id="LTDL01000038">
    <property type="protein sequence ID" value="OAG30005.1"/>
    <property type="molecule type" value="Genomic_DNA"/>
</dbReference>
<dbReference type="UniPathway" id="UPA00988"/>
<comment type="similarity">
    <text evidence="5">Belongs to the URM1 family.</text>
</comment>
<dbReference type="STRING" id="1805483.A0A177EDH6"/>
<dbReference type="Pfam" id="PF09138">
    <property type="entry name" value="Urm1"/>
    <property type="match status" value="1"/>
</dbReference>
<dbReference type="GO" id="GO:0034227">
    <property type="term" value="P:tRNA thio-modification"/>
    <property type="evidence" value="ECO:0007669"/>
    <property type="project" value="InterPro"/>
</dbReference>
<keyword evidence="2" id="KW-1017">Isopeptide bond</keyword>